<gene>
    <name evidence="1" type="ORF">HBA54_22220</name>
</gene>
<dbReference type="EMBL" id="JAAQPH010000021">
    <property type="protein sequence ID" value="NIA71320.1"/>
    <property type="molecule type" value="Genomic_DNA"/>
</dbReference>
<dbReference type="Gene3D" id="3.10.450.50">
    <property type="match status" value="1"/>
</dbReference>
<sequence>MALLSSDSPQAAEVKAALDELIASATAGEFDILERIYHDDMRIYMFGADGAVQFNDKSGFIKHVTESTEAAVEPNNWAKYHSIEANESEGHVVISRKVNLTGSEQIVTLSIDFVLEDGRWQILREVIRV</sequence>
<reference evidence="1" key="1">
    <citation type="submission" date="2020-03" db="EMBL/GenBank/DDBJ databases">
        <title>Genome of Pelagibius litoralis DSM 21314T.</title>
        <authorList>
            <person name="Wang G."/>
        </authorList>
    </citation>
    <scope>NUCLEOTIDE SEQUENCE</scope>
    <source>
        <strain evidence="1">DSM 21314</strain>
    </source>
</reference>
<dbReference type="SUPFAM" id="SSF54427">
    <property type="entry name" value="NTF2-like"/>
    <property type="match status" value="1"/>
</dbReference>
<name>A0A967F1P4_9PROT</name>
<comment type="caution">
    <text evidence="1">The sequence shown here is derived from an EMBL/GenBank/DDBJ whole genome shotgun (WGS) entry which is preliminary data.</text>
</comment>
<dbReference type="AlphaFoldDB" id="A0A967F1P4"/>
<organism evidence="1 2">
    <name type="scientific">Pelagibius litoralis</name>
    <dbReference type="NCBI Taxonomy" id="374515"/>
    <lineage>
        <taxon>Bacteria</taxon>
        <taxon>Pseudomonadati</taxon>
        <taxon>Pseudomonadota</taxon>
        <taxon>Alphaproteobacteria</taxon>
        <taxon>Rhodospirillales</taxon>
        <taxon>Rhodovibrionaceae</taxon>
        <taxon>Pelagibius</taxon>
    </lineage>
</organism>
<evidence type="ECO:0000313" key="1">
    <source>
        <dbReference type="EMBL" id="NIA71320.1"/>
    </source>
</evidence>
<dbReference type="Proteomes" id="UP000761264">
    <property type="component" value="Unassembled WGS sequence"/>
</dbReference>
<protein>
    <submittedName>
        <fullName evidence="1">Nuclear transport factor 2 family protein</fullName>
    </submittedName>
</protein>
<dbReference type="RefSeq" id="WP_167228838.1">
    <property type="nucleotide sequence ID" value="NZ_JAAQPH010000021.1"/>
</dbReference>
<proteinExistence type="predicted"/>
<dbReference type="InterPro" id="IPR032710">
    <property type="entry name" value="NTF2-like_dom_sf"/>
</dbReference>
<keyword evidence="2" id="KW-1185">Reference proteome</keyword>
<accession>A0A967F1P4</accession>
<evidence type="ECO:0000313" key="2">
    <source>
        <dbReference type="Proteomes" id="UP000761264"/>
    </source>
</evidence>